<gene>
    <name evidence="1" type="ORF">PR048_028318</name>
</gene>
<reference evidence="1 2" key="1">
    <citation type="submission" date="2023-02" db="EMBL/GenBank/DDBJ databases">
        <title>LHISI_Scaffold_Assembly.</title>
        <authorList>
            <person name="Stuart O.P."/>
            <person name="Cleave R."/>
            <person name="Magrath M.J.L."/>
            <person name="Mikheyev A.S."/>
        </authorList>
    </citation>
    <scope>NUCLEOTIDE SEQUENCE [LARGE SCALE GENOMIC DNA]</scope>
    <source>
        <strain evidence="1">Daus_M_001</strain>
        <tissue evidence="1">Leg muscle</tissue>
    </source>
</reference>
<protein>
    <submittedName>
        <fullName evidence="1">Uncharacterized protein</fullName>
    </submittedName>
</protein>
<evidence type="ECO:0000313" key="1">
    <source>
        <dbReference type="EMBL" id="KAJ8871978.1"/>
    </source>
</evidence>
<evidence type="ECO:0000313" key="2">
    <source>
        <dbReference type="Proteomes" id="UP001159363"/>
    </source>
</evidence>
<sequence length="87" mass="10117">MLLLPGDAFQLWWTRNSQPLCKIPLFNITNPDVSINVVPILGPKEEMTHYFELGMIMENKNSRYCYITDFSCQVSSQMTDYEHAINI</sequence>
<dbReference type="Proteomes" id="UP001159363">
    <property type="component" value="Chromosome 11"/>
</dbReference>
<organism evidence="1 2">
    <name type="scientific">Dryococelus australis</name>
    <dbReference type="NCBI Taxonomy" id="614101"/>
    <lineage>
        <taxon>Eukaryota</taxon>
        <taxon>Metazoa</taxon>
        <taxon>Ecdysozoa</taxon>
        <taxon>Arthropoda</taxon>
        <taxon>Hexapoda</taxon>
        <taxon>Insecta</taxon>
        <taxon>Pterygota</taxon>
        <taxon>Neoptera</taxon>
        <taxon>Polyneoptera</taxon>
        <taxon>Phasmatodea</taxon>
        <taxon>Verophasmatodea</taxon>
        <taxon>Anareolatae</taxon>
        <taxon>Phasmatidae</taxon>
        <taxon>Eurycanthinae</taxon>
        <taxon>Dryococelus</taxon>
    </lineage>
</organism>
<accession>A0ABQ9GIY7</accession>
<name>A0ABQ9GIY7_9NEOP</name>
<comment type="caution">
    <text evidence="1">The sequence shown here is derived from an EMBL/GenBank/DDBJ whole genome shotgun (WGS) entry which is preliminary data.</text>
</comment>
<keyword evidence="2" id="KW-1185">Reference proteome</keyword>
<dbReference type="EMBL" id="JARBHB010000012">
    <property type="protein sequence ID" value="KAJ8871978.1"/>
    <property type="molecule type" value="Genomic_DNA"/>
</dbReference>
<proteinExistence type="predicted"/>